<protein>
    <submittedName>
        <fullName evidence="2">Filamentation induced by cAMP protein Fic</fullName>
    </submittedName>
</protein>
<dbReference type="RefSeq" id="WP_004075981.1">
    <property type="nucleotide sequence ID" value="NZ_CM001436.1"/>
</dbReference>
<dbReference type="PANTHER" id="PTHR13504:SF38">
    <property type="entry name" value="FIDO DOMAIN-CONTAINING PROTEIN"/>
    <property type="match status" value="1"/>
</dbReference>
<dbReference type="AlphaFoldDB" id="H1YZU4"/>
<evidence type="ECO:0000313" key="3">
    <source>
        <dbReference type="Proteomes" id="UP000005741"/>
    </source>
</evidence>
<gene>
    <name evidence="2" type="ORF">Metlim_0204</name>
</gene>
<dbReference type="Pfam" id="PF02661">
    <property type="entry name" value="Fic"/>
    <property type="match status" value="1"/>
</dbReference>
<name>H1YZU4_9EURY</name>
<dbReference type="PANTHER" id="PTHR13504">
    <property type="entry name" value="FIDO DOMAIN-CONTAINING PROTEIN DDB_G0283145"/>
    <property type="match status" value="1"/>
</dbReference>
<dbReference type="InterPro" id="IPR003812">
    <property type="entry name" value="Fido"/>
</dbReference>
<dbReference type="Proteomes" id="UP000005741">
    <property type="component" value="Chromosome"/>
</dbReference>
<sequence length="354" mass="41645">MRRNNNLKLSVKNIKGKNYLYIIKSFKVNQKSISINKYVGNIENINLNDVFLKLSELDYLKLTKITDYYLKSNKESILREEQIKELEELKILFEYFADEFPDENERYAMENYVRYVHGTTAIEGNTLTLQESKILLLDRISPAGKTMREIYEVENYGRLKEFSNGYHPEISESLIKKIHEILMDNILRDPGEYRNVSVFIEKAGHEPPPAILVPEEMDTLISWINKNKSIMHPFELAVITHAKFEAIHPFVDGNGRVGRALMNLILQENGFPELFLGTKHRNDYLNSFETADRNDYRDMVSKLISIYKEEHQRIISELRSKKDLTDISELKQKYPEITAEFFRLKKRYRNSGEK</sequence>
<accession>H1YZU4</accession>
<dbReference type="InterPro" id="IPR036597">
    <property type="entry name" value="Fido-like_dom_sf"/>
</dbReference>
<dbReference type="EMBL" id="CM001436">
    <property type="protein sequence ID" value="EHQ34356.1"/>
    <property type="molecule type" value="Genomic_DNA"/>
</dbReference>
<evidence type="ECO:0000313" key="2">
    <source>
        <dbReference type="EMBL" id="EHQ34356.1"/>
    </source>
</evidence>
<dbReference type="Gene3D" id="1.10.3290.10">
    <property type="entry name" value="Fido-like domain"/>
    <property type="match status" value="1"/>
</dbReference>
<evidence type="ECO:0000259" key="1">
    <source>
        <dbReference type="PROSITE" id="PS51459"/>
    </source>
</evidence>
<dbReference type="STRING" id="937775.Metlim_0204"/>
<dbReference type="InterPro" id="IPR040198">
    <property type="entry name" value="Fido_containing"/>
</dbReference>
<keyword evidence="3" id="KW-1185">Reference proteome</keyword>
<reference evidence="2 3" key="1">
    <citation type="submission" date="2011-10" db="EMBL/GenBank/DDBJ databases">
        <title>The Improved High-Quality Draft genome of Methanoplanus limicola DSM 2279.</title>
        <authorList>
            <consortium name="US DOE Joint Genome Institute (JGI-PGF)"/>
            <person name="Lucas S."/>
            <person name="Copeland A."/>
            <person name="Lapidus A."/>
            <person name="Glavina del Rio T."/>
            <person name="Dalin E."/>
            <person name="Tice H."/>
            <person name="Bruce D."/>
            <person name="Goodwin L."/>
            <person name="Pitluck S."/>
            <person name="Peters L."/>
            <person name="Mikhailova N."/>
            <person name="Lu M."/>
            <person name="Kyrpides N."/>
            <person name="Mavromatis K."/>
            <person name="Ivanova N."/>
            <person name="Markowitz V."/>
            <person name="Cheng J.-F."/>
            <person name="Hugenholtz P."/>
            <person name="Woyke T."/>
            <person name="Wu D."/>
            <person name="Wirth R."/>
            <person name="Brambilla E.-M."/>
            <person name="Klenk H.-P."/>
            <person name="Eisen J.A."/>
        </authorList>
    </citation>
    <scope>NUCLEOTIDE SEQUENCE [LARGE SCALE GENOMIC DNA]</scope>
    <source>
        <strain evidence="2 3">DSM 2279</strain>
    </source>
</reference>
<proteinExistence type="predicted"/>
<dbReference type="InParanoid" id="H1YZU4"/>
<dbReference type="PROSITE" id="PS51459">
    <property type="entry name" value="FIDO"/>
    <property type="match status" value="1"/>
</dbReference>
<organism evidence="2 3">
    <name type="scientific">Methanoplanus limicola DSM 2279</name>
    <dbReference type="NCBI Taxonomy" id="937775"/>
    <lineage>
        <taxon>Archaea</taxon>
        <taxon>Methanobacteriati</taxon>
        <taxon>Methanobacteriota</taxon>
        <taxon>Stenosarchaea group</taxon>
        <taxon>Methanomicrobia</taxon>
        <taxon>Methanomicrobiales</taxon>
        <taxon>Methanomicrobiaceae</taxon>
        <taxon>Methanoplanus</taxon>
    </lineage>
</organism>
<feature type="domain" description="Fido" evidence="1">
    <location>
        <begin position="170"/>
        <end position="309"/>
    </location>
</feature>
<dbReference type="SUPFAM" id="SSF140931">
    <property type="entry name" value="Fic-like"/>
    <property type="match status" value="1"/>
</dbReference>
<dbReference type="OrthoDB" id="350952at2157"/>
<dbReference type="HOGENOM" id="CLU_040460_3_0_2"/>